<dbReference type="InterPro" id="IPR041282">
    <property type="entry name" value="FYVE_2"/>
</dbReference>
<evidence type="ECO:0000259" key="3">
    <source>
        <dbReference type="PROSITE" id="PS50916"/>
    </source>
</evidence>
<dbReference type="PANTHER" id="PTHR12157">
    <property type="entry name" value="REGULATING SYNAPTIC MEMBRANE EXOCYTOSIS PROTEIN"/>
    <property type="match status" value="1"/>
</dbReference>
<reference evidence="4 5" key="1">
    <citation type="journal article" date="2021" name="Elife">
        <title>Chloroplast acquisition without the gene transfer in kleptoplastic sea slugs, Plakobranchus ocellatus.</title>
        <authorList>
            <person name="Maeda T."/>
            <person name="Takahashi S."/>
            <person name="Yoshida T."/>
            <person name="Shimamura S."/>
            <person name="Takaki Y."/>
            <person name="Nagai Y."/>
            <person name="Toyoda A."/>
            <person name="Suzuki Y."/>
            <person name="Arimoto A."/>
            <person name="Ishii H."/>
            <person name="Satoh N."/>
            <person name="Nishiyama T."/>
            <person name="Hasebe M."/>
            <person name="Maruyama T."/>
            <person name="Minagawa J."/>
            <person name="Obokata J."/>
            <person name="Shigenobu S."/>
        </authorList>
    </citation>
    <scope>NUCLEOTIDE SEQUENCE [LARGE SCALE GENOMIC DNA]</scope>
</reference>
<feature type="compositionally biased region" description="Polar residues" evidence="1">
    <location>
        <begin position="261"/>
        <end position="284"/>
    </location>
</feature>
<dbReference type="GO" id="GO:0006886">
    <property type="term" value="P:intracellular protein transport"/>
    <property type="evidence" value="ECO:0007669"/>
    <property type="project" value="InterPro"/>
</dbReference>
<dbReference type="InterPro" id="IPR001478">
    <property type="entry name" value="PDZ"/>
</dbReference>
<dbReference type="PANTHER" id="PTHR12157:SF25">
    <property type="entry name" value="REGULATING SYNAPTIC MEMBRANE EXOCYTOSIS PROTEIN 3"/>
    <property type="match status" value="1"/>
</dbReference>
<dbReference type="GO" id="GO:0048167">
    <property type="term" value="P:regulation of synaptic plasticity"/>
    <property type="evidence" value="ECO:0007669"/>
    <property type="project" value="TreeGrafter"/>
</dbReference>
<dbReference type="Proteomes" id="UP000735302">
    <property type="component" value="Unassembled WGS sequence"/>
</dbReference>
<feature type="compositionally biased region" description="Basic and acidic residues" evidence="1">
    <location>
        <begin position="488"/>
        <end position="500"/>
    </location>
</feature>
<accession>A0AAV4AA25</accession>
<dbReference type="GO" id="GO:0044325">
    <property type="term" value="F:transmembrane transporter binding"/>
    <property type="evidence" value="ECO:0007669"/>
    <property type="project" value="TreeGrafter"/>
</dbReference>
<dbReference type="InterPro" id="IPR010911">
    <property type="entry name" value="Rab_BD"/>
</dbReference>
<comment type="caution">
    <text evidence="4">The sequence shown here is derived from an EMBL/GenBank/DDBJ whole genome shotgun (WGS) entry which is preliminary data.</text>
</comment>
<dbReference type="GO" id="GO:0031267">
    <property type="term" value="F:small GTPase binding"/>
    <property type="evidence" value="ECO:0007669"/>
    <property type="project" value="InterPro"/>
</dbReference>
<dbReference type="AlphaFoldDB" id="A0AAV4AA25"/>
<dbReference type="GO" id="GO:0048788">
    <property type="term" value="C:cytoskeleton of presynaptic active zone"/>
    <property type="evidence" value="ECO:0007669"/>
    <property type="project" value="TreeGrafter"/>
</dbReference>
<keyword evidence="5" id="KW-1185">Reference proteome</keyword>
<dbReference type="GO" id="GO:0050806">
    <property type="term" value="P:positive regulation of synaptic transmission"/>
    <property type="evidence" value="ECO:0007669"/>
    <property type="project" value="TreeGrafter"/>
</dbReference>
<feature type="non-terminal residue" evidence="4">
    <location>
        <position position="770"/>
    </location>
</feature>
<proteinExistence type="predicted"/>
<feature type="compositionally biased region" description="Basic and acidic residues" evidence="1">
    <location>
        <begin position="454"/>
        <end position="472"/>
    </location>
</feature>
<protein>
    <submittedName>
        <fullName evidence="4">Regulating synaptic membrane exocytosis protein 2-like</fullName>
    </submittedName>
</protein>
<dbReference type="SUPFAM" id="SSF50156">
    <property type="entry name" value="PDZ domain-like"/>
    <property type="match status" value="1"/>
</dbReference>
<feature type="region of interest" description="Disordered" evidence="1">
    <location>
        <begin position="16"/>
        <end position="38"/>
    </location>
</feature>
<feature type="domain" description="PDZ" evidence="2">
    <location>
        <begin position="645"/>
        <end position="728"/>
    </location>
</feature>
<dbReference type="SUPFAM" id="SSF57903">
    <property type="entry name" value="FYVE/PHD zinc finger"/>
    <property type="match status" value="1"/>
</dbReference>
<sequence>MSFLFKKVVKPWNSTKANQDTLEMPTAPELPPSPDLSHLTPDEIQVINNVIKRQEEFDRQEANRVQRLKEELESMQVQVSYRHRDRKDRKVIDLRLCRLCFKTKFADGVGRVCHDCQQRVCQQCGAFSKPRRSSKKGKSLRRRWRCKLCLAKREVLCRTGGWYHGLEVDKSPDQGPLGGVKKKLSLVSMEPDDRDFRYDNDRSLADEFDRSDFDRDPALDTDMGSSTCYGNDTNNEADNDSERCPSGNRTDSELTKRGQLTHANSAPTQISGHNPSRTHPHYSNNVKNKIKSRQSNGNSNSLKQELWESQYEASKNDLQHQCQKSPERRRTAKQGKLPASNSTSGAHPVTVNESRRQSIRRRSLPVDGKTGITSANNDTSKKSSLSFREESKGTHSFDTDGRANAVKDGNGGEGNSLKKFFDDDDDSLESLILERKISMRRRKEKKQRRKMLRSGHEQRSTESLVDTKKSEALADQQKSSTRQYGSDLEGKGEGQKRDSISRPMLGHSTSLNSCARKTSPISEGRLETCDTTSTSTSTFSSFRDSSMSDRGTASPSLPRSPASLRIMRQDAVSLHSSSCLSLGSNNEIRGRDGGRAFLRSPVTVTSRSRDSLHGQSLQSKAQGRVSPGEASLQKWSRAGFHDAYLLTVPIHHKEPLYGLRIAGGVQDKLFVCRALITHVASEMRNKVSEGNEILEWNGEALRGQSFDRVVSVTSQTSPQAVILVNPYSRKDLRATCDEPMVLVQGVNQTPCVSPEIVPRTAKRRMLPRTP</sequence>
<feature type="compositionally biased region" description="Polar residues" evidence="1">
    <location>
        <begin position="507"/>
        <end position="521"/>
    </location>
</feature>
<feature type="compositionally biased region" description="Polar residues" evidence="1">
    <location>
        <begin position="223"/>
        <end position="236"/>
    </location>
</feature>
<evidence type="ECO:0000313" key="5">
    <source>
        <dbReference type="Proteomes" id="UP000735302"/>
    </source>
</evidence>
<feature type="region of interest" description="Disordered" evidence="1">
    <location>
        <begin position="439"/>
        <end position="562"/>
    </location>
</feature>
<organism evidence="4 5">
    <name type="scientific">Plakobranchus ocellatus</name>
    <dbReference type="NCBI Taxonomy" id="259542"/>
    <lineage>
        <taxon>Eukaryota</taxon>
        <taxon>Metazoa</taxon>
        <taxon>Spiralia</taxon>
        <taxon>Lophotrochozoa</taxon>
        <taxon>Mollusca</taxon>
        <taxon>Gastropoda</taxon>
        <taxon>Heterobranchia</taxon>
        <taxon>Euthyneura</taxon>
        <taxon>Panpulmonata</taxon>
        <taxon>Sacoglossa</taxon>
        <taxon>Placobranchoidea</taxon>
        <taxon>Plakobranchidae</taxon>
        <taxon>Plakobranchus</taxon>
    </lineage>
</organism>
<feature type="domain" description="RabBD" evidence="3">
    <location>
        <begin position="33"/>
        <end position="166"/>
    </location>
</feature>
<evidence type="ECO:0000256" key="1">
    <source>
        <dbReference type="SAM" id="MobiDB-lite"/>
    </source>
</evidence>
<feature type="compositionally biased region" description="Basic residues" evidence="1">
    <location>
        <begin position="439"/>
        <end position="453"/>
    </location>
</feature>
<dbReference type="PROSITE" id="PS50106">
    <property type="entry name" value="PDZ"/>
    <property type="match status" value="1"/>
</dbReference>
<dbReference type="InterPro" id="IPR039032">
    <property type="entry name" value="Rim-like"/>
</dbReference>
<dbReference type="PROSITE" id="PS50916">
    <property type="entry name" value="RABBD"/>
    <property type="match status" value="1"/>
</dbReference>
<dbReference type="GO" id="GO:0042734">
    <property type="term" value="C:presynaptic membrane"/>
    <property type="evidence" value="ECO:0007669"/>
    <property type="project" value="TreeGrafter"/>
</dbReference>
<evidence type="ECO:0000313" key="4">
    <source>
        <dbReference type="EMBL" id="GFO03074.1"/>
    </source>
</evidence>
<feature type="compositionally biased region" description="Polar residues" evidence="1">
    <location>
        <begin position="371"/>
        <end position="386"/>
    </location>
</feature>
<dbReference type="GO" id="GO:0042391">
    <property type="term" value="P:regulation of membrane potential"/>
    <property type="evidence" value="ECO:0007669"/>
    <property type="project" value="TreeGrafter"/>
</dbReference>
<dbReference type="GO" id="GO:2000300">
    <property type="term" value="P:regulation of synaptic vesicle exocytosis"/>
    <property type="evidence" value="ECO:0007669"/>
    <property type="project" value="TreeGrafter"/>
</dbReference>
<gene>
    <name evidence="4" type="ORF">PoB_002957900</name>
</gene>
<feature type="region of interest" description="Disordered" evidence="1">
    <location>
        <begin position="313"/>
        <end position="421"/>
    </location>
</feature>
<dbReference type="GO" id="GO:0048791">
    <property type="term" value="P:calcium ion-regulated exocytosis of neurotransmitter"/>
    <property type="evidence" value="ECO:0007669"/>
    <property type="project" value="TreeGrafter"/>
</dbReference>
<feature type="region of interest" description="Disordered" evidence="1">
    <location>
        <begin position="604"/>
        <end position="628"/>
    </location>
</feature>
<dbReference type="EMBL" id="BLXT01003724">
    <property type="protein sequence ID" value="GFO03074.1"/>
    <property type="molecule type" value="Genomic_DNA"/>
</dbReference>
<dbReference type="InterPro" id="IPR036034">
    <property type="entry name" value="PDZ_sf"/>
</dbReference>
<name>A0AAV4AA25_9GAST</name>
<feature type="compositionally biased region" description="Basic and acidic residues" evidence="1">
    <location>
        <begin position="208"/>
        <end position="218"/>
    </location>
</feature>
<dbReference type="InterPro" id="IPR013083">
    <property type="entry name" value="Znf_RING/FYVE/PHD"/>
</dbReference>
<feature type="compositionally biased region" description="Low complexity" evidence="1">
    <location>
        <begin position="531"/>
        <end position="562"/>
    </location>
</feature>
<feature type="region of interest" description="Disordered" evidence="1">
    <location>
        <begin position="208"/>
        <end position="284"/>
    </location>
</feature>
<evidence type="ECO:0000259" key="2">
    <source>
        <dbReference type="PROSITE" id="PS50106"/>
    </source>
</evidence>
<dbReference type="InterPro" id="IPR011011">
    <property type="entry name" value="Znf_FYVE_PHD"/>
</dbReference>
<dbReference type="Pfam" id="PF02318">
    <property type="entry name" value="FYVE_2"/>
    <property type="match status" value="1"/>
</dbReference>
<dbReference type="Gene3D" id="2.30.42.10">
    <property type="match status" value="1"/>
</dbReference>
<dbReference type="Gene3D" id="3.30.40.10">
    <property type="entry name" value="Zinc/RING finger domain, C3HC4 (zinc finger)"/>
    <property type="match status" value="1"/>
</dbReference>
<feature type="compositionally biased region" description="Basic and acidic residues" evidence="1">
    <location>
        <begin position="387"/>
        <end position="401"/>
    </location>
</feature>